<reference evidence="2" key="2">
    <citation type="journal article" date="2024" name="Antonie Van Leeuwenhoek">
        <title>Roseihalotalea indica gen. nov., sp. nov., a halophilic Bacteroidetes from mesopelagic Southwest Indian Ocean with higher carbohydrate metabolic potential.</title>
        <authorList>
            <person name="Chen B."/>
            <person name="Zhang M."/>
            <person name="Lin D."/>
            <person name="Ye J."/>
            <person name="Tang K."/>
        </authorList>
    </citation>
    <scope>NUCLEOTIDE SEQUENCE</scope>
    <source>
        <strain evidence="2">TK19036</strain>
    </source>
</reference>
<reference evidence="2" key="1">
    <citation type="journal article" date="2023" name="Comput. Struct. Biotechnol. J.">
        <title>Discovery of a novel marine Bacteroidetes with a rich repertoire of carbohydrate-active enzymes.</title>
        <authorList>
            <person name="Chen B."/>
            <person name="Liu G."/>
            <person name="Chen Q."/>
            <person name="Wang H."/>
            <person name="Liu L."/>
            <person name="Tang K."/>
        </authorList>
    </citation>
    <scope>NUCLEOTIDE SEQUENCE</scope>
    <source>
        <strain evidence="2">TK19036</strain>
    </source>
</reference>
<proteinExistence type="predicted"/>
<gene>
    <name evidence="2" type="ORF">K4G66_02005</name>
</gene>
<dbReference type="AlphaFoldDB" id="A0AA49JEM4"/>
<dbReference type="EMBL" id="CP120682">
    <property type="protein sequence ID" value="WKN37481.1"/>
    <property type="molecule type" value="Genomic_DNA"/>
</dbReference>
<feature type="coiled-coil region" evidence="1">
    <location>
        <begin position="143"/>
        <end position="187"/>
    </location>
</feature>
<evidence type="ECO:0000256" key="1">
    <source>
        <dbReference type="SAM" id="Coils"/>
    </source>
</evidence>
<sequence length="210" mass="24221">MKNTLAARLERSRLVIDGALASPTLIKQTTPFGFDRKAFQQAKTLYNEAYGLQITKNEELGAQRDTTLALREAQDEAHQLYMKHVKIVRMSVAKEEELWKKLGLSGKRETTLTGWLTQVNRFYQHADLVQDTLAQFNVLPEELQQAREKVQAVADMRVQQNQRKSQSQQLREQRDESLQQLEKWVRNFVKIAQIACEDNPQQLEALGLVV</sequence>
<organism evidence="2">
    <name type="scientific">Roseihalotalea indica</name>
    <dbReference type="NCBI Taxonomy" id="2867963"/>
    <lineage>
        <taxon>Bacteria</taxon>
        <taxon>Pseudomonadati</taxon>
        <taxon>Bacteroidota</taxon>
        <taxon>Cytophagia</taxon>
        <taxon>Cytophagales</taxon>
        <taxon>Catalimonadaceae</taxon>
        <taxon>Roseihalotalea</taxon>
    </lineage>
</organism>
<accession>A0AA49JEM4</accession>
<protein>
    <submittedName>
        <fullName evidence="2">Uncharacterized protein</fullName>
    </submittedName>
</protein>
<name>A0AA49JEM4_9BACT</name>
<evidence type="ECO:0000313" key="2">
    <source>
        <dbReference type="EMBL" id="WKN37481.1"/>
    </source>
</evidence>
<keyword evidence="1" id="KW-0175">Coiled coil</keyword>